<dbReference type="EMBL" id="AVOT02063261">
    <property type="protein sequence ID" value="MBW0556029.1"/>
    <property type="molecule type" value="Genomic_DNA"/>
</dbReference>
<gene>
    <name evidence="2" type="ORF">O181_095744</name>
</gene>
<evidence type="ECO:0000313" key="3">
    <source>
        <dbReference type="Proteomes" id="UP000765509"/>
    </source>
</evidence>
<dbReference type="Proteomes" id="UP000765509">
    <property type="component" value="Unassembled WGS sequence"/>
</dbReference>
<reference evidence="2" key="1">
    <citation type="submission" date="2021-03" db="EMBL/GenBank/DDBJ databases">
        <title>Draft genome sequence of rust myrtle Austropuccinia psidii MF-1, a brazilian biotype.</title>
        <authorList>
            <person name="Quecine M.C."/>
            <person name="Pachon D.M.R."/>
            <person name="Bonatelli M.L."/>
            <person name="Correr F.H."/>
            <person name="Franceschini L.M."/>
            <person name="Leite T.F."/>
            <person name="Margarido G.R.A."/>
            <person name="Almeida C.A."/>
            <person name="Ferrarezi J.A."/>
            <person name="Labate C.A."/>
        </authorList>
    </citation>
    <scope>NUCLEOTIDE SEQUENCE</scope>
    <source>
        <strain evidence="2">MF-1</strain>
    </source>
</reference>
<keyword evidence="3" id="KW-1185">Reference proteome</keyword>
<evidence type="ECO:0000313" key="2">
    <source>
        <dbReference type="EMBL" id="MBW0556029.1"/>
    </source>
</evidence>
<dbReference type="OrthoDB" id="2506366at2759"/>
<proteinExistence type="predicted"/>
<name>A0A9Q3J5X9_9BASI</name>
<protein>
    <submittedName>
        <fullName evidence="2">Uncharacterized protein</fullName>
    </submittedName>
</protein>
<dbReference type="AlphaFoldDB" id="A0A9Q3J5X9"/>
<organism evidence="2 3">
    <name type="scientific">Austropuccinia psidii MF-1</name>
    <dbReference type="NCBI Taxonomy" id="1389203"/>
    <lineage>
        <taxon>Eukaryota</taxon>
        <taxon>Fungi</taxon>
        <taxon>Dikarya</taxon>
        <taxon>Basidiomycota</taxon>
        <taxon>Pucciniomycotina</taxon>
        <taxon>Pucciniomycetes</taxon>
        <taxon>Pucciniales</taxon>
        <taxon>Sphaerophragmiaceae</taxon>
        <taxon>Austropuccinia</taxon>
    </lineage>
</organism>
<feature type="compositionally biased region" description="Basic and acidic residues" evidence="1">
    <location>
        <begin position="90"/>
        <end position="103"/>
    </location>
</feature>
<sequence>MRVLNMRLRGIGGNSTEIIGLSENTVLVLPSGDERRINFFVSRGAVHTVIGRPCLADNDIRLEQSQQEAELLAIKSLMEEDCVYPYVHQNQKDGKQDHPEEWKCVPQLE</sequence>
<accession>A0A9Q3J5X9</accession>
<comment type="caution">
    <text evidence="2">The sequence shown here is derived from an EMBL/GenBank/DDBJ whole genome shotgun (WGS) entry which is preliminary data.</text>
</comment>
<evidence type="ECO:0000256" key="1">
    <source>
        <dbReference type="SAM" id="MobiDB-lite"/>
    </source>
</evidence>
<feature type="region of interest" description="Disordered" evidence="1">
    <location>
        <begin position="90"/>
        <end position="109"/>
    </location>
</feature>